<accession>A0A975J0E7</accession>
<evidence type="ECO:0000313" key="2">
    <source>
        <dbReference type="EMBL" id="QUE51723.1"/>
    </source>
</evidence>
<feature type="transmembrane region" description="Helical" evidence="1">
    <location>
        <begin position="93"/>
        <end position="110"/>
    </location>
</feature>
<evidence type="ECO:0000256" key="1">
    <source>
        <dbReference type="SAM" id="Phobius"/>
    </source>
</evidence>
<organism evidence="2 3">
    <name type="scientific">Luteolibacter ambystomatis</name>
    <dbReference type="NCBI Taxonomy" id="2824561"/>
    <lineage>
        <taxon>Bacteria</taxon>
        <taxon>Pseudomonadati</taxon>
        <taxon>Verrucomicrobiota</taxon>
        <taxon>Verrucomicrobiia</taxon>
        <taxon>Verrucomicrobiales</taxon>
        <taxon>Verrucomicrobiaceae</taxon>
        <taxon>Luteolibacter</taxon>
    </lineage>
</organism>
<keyword evidence="1" id="KW-0812">Transmembrane</keyword>
<keyword evidence="3" id="KW-1185">Reference proteome</keyword>
<dbReference type="AlphaFoldDB" id="A0A975J0E7"/>
<dbReference type="PROSITE" id="PS51257">
    <property type="entry name" value="PROKAR_LIPOPROTEIN"/>
    <property type="match status" value="1"/>
</dbReference>
<gene>
    <name evidence="2" type="ORF">KBB96_02260</name>
</gene>
<dbReference type="RefSeq" id="WP_211631862.1">
    <property type="nucleotide sequence ID" value="NZ_CP073100.1"/>
</dbReference>
<protein>
    <submittedName>
        <fullName evidence="2">Uncharacterized protein</fullName>
    </submittedName>
</protein>
<name>A0A975J0E7_9BACT</name>
<proteinExistence type="predicted"/>
<reference evidence="2" key="1">
    <citation type="submission" date="2021-04" db="EMBL/GenBank/DDBJ databases">
        <title>Luteolibacter sp. 32A isolated from the skin of an Anderson's salamander (Ambystoma andersonii).</title>
        <authorList>
            <person name="Spergser J."/>
            <person name="Busse H.-J."/>
        </authorList>
    </citation>
    <scope>NUCLEOTIDE SEQUENCE</scope>
    <source>
        <strain evidence="2">32A</strain>
    </source>
</reference>
<dbReference type="Proteomes" id="UP000676169">
    <property type="component" value="Chromosome"/>
</dbReference>
<dbReference type="KEGG" id="lamb:KBB96_02260"/>
<dbReference type="EMBL" id="CP073100">
    <property type="protein sequence ID" value="QUE51723.1"/>
    <property type="molecule type" value="Genomic_DNA"/>
</dbReference>
<feature type="transmembrane region" description="Helical" evidence="1">
    <location>
        <begin position="41"/>
        <end position="61"/>
    </location>
</feature>
<keyword evidence="1" id="KW-0472">Membrane</keyword>
<keyword evidence="1" id="KW-1133">Transmembrane helix</keyword>
<sequence>MDPLLLKTLHVAGVIGLFTSMGAIIAGACEDCKKKAAMLHGISLLLILGVGLAMIFTQNLVKSGGWWHTKIVLWLFLGAAPALAKRGVVPRPVLLVLCLAAGILAAWLGIRKPF</sequence>
<evidence type="ECO:0000313" key="3">
    <source>
        <dbReference type="Proteomes" id="UP000676169"/>
    </source>
</evidence>
<feature type="transmembrane region" description="Helical" evidence="1">
    <location>
        <begin position="12"/>
        <end position="29"/>
    </location>
</feature>